<evidence type="ECO:0000313" key="4">
    <source>
        <dbReference type="EMBL" id="MDO5976526.1"/>
    </source>
</evidence>
<keyword evidence="2" id="KW-0813">Transport</keyword>
<dbReference type="InterPro" id="IPR012910">
    <property type="entry name" value="Plug_dom"/>
</dbReference>
<keyword evidence="2" id="KW-0472">Membrane</keyword>
<dbReference type="RefSeq" id="WP_303303829.1">
    <property type="nucleotide sequence ID" value="NZ_BAABDA010000007.1"/>
</dbReference>
<dbReference type="Gene3D" id="2.60.40.1120">
    <property type="entry name" value="Carboxypeptidase-like, regulatory domain"/>
    <property type="match status" value="1"/>
</dbReference>
<keyword evidence="1" id="KW-0732">Signal</keyword>
<dbReference type="InterPro" id="IPR039426">
    <property type="entry name" value="TonB-dep_rcpt-like"/>
</dbReference>
<dbReference type="InterPro" id="IPR023997">
    <property type="entry name" value="TonB-dep_OMP_SusC/RagA_CS"/>
</dbReference>
<keyword evidence="2" id="KW-1134">Transmembrane beta strand</keyword>
<keyword evidence="5" id="KW-1185">Reference proteome</keyword>
<dbReference type="Pfam" id="PF13715">
    <property type="entry name" value="CarbopepD_reg_2"/>
    <property type="match status" value="1"/>
</dbReference>
<name>A0ABT8WUH1_9FLAO</name>
<gene>
    <name evidence="4" type="ORF">Q4Q40_20185</name>
</gene>
<dbReference type="SUPFAM" id="SSF49464">
    <property type="entry name" value="Carboxypeptidase regulatory domain-like"/>
    <property type="match status" value="1"/>
</dbReference>
<dbReference type="InterPro" id="IPR037066">
    <property type="entry name" value="Plug_dom_sf"/>
</dbReference>
<evidence type="ECO:0000256" key="1">
    <source>
        <dbReference type="ARBA" id="ARBA00022729"/>
    </source>
</evidence>
<comment type="similarity">
    <text evidence="2">Belongs to the TonB-dependent receptor family.</text>
</comment>
<keyword evidence="2" id="KW-0998">Cell outer membrane</keyword>
<protein>
    <submittedName>
        <fullName evidence="4">TonB-dependent receptor plug domain-containing protein</fullName>
    </submittedName>
</protein>
<evidence type="ECO:0000259" key="3">
    <source>
        <dbReference type="Pfam" id="PF07715"/>
    </source>
</evidence>
<dbReference type="PANTHER" id="PTHR30069">
    <property type="entry name" value="TONB-DEPENDENT OUTER MEMBRANE RECEPTOR"/>
    <property type="match status" value="1"/>
</dbReference>
<dbReference type="NCBIfam" id="TIGR04057">
    <property type="entry name" value="SusC_RagA_signa"/>
    <property type="match status" value="1"/>
</dbReference>
<dbReference type="Gene3D" id="2.170.130.10">
    <property type="entry name" value="TonB-dependent receptor, plug domain"/>
    <property type="match status" value="1"/>
</dbReference>
<dbReference type="EMBL" id="JAUOEL010000008">
    <property type="protein sequence ID" value="MDO5976526.1"/>
    <property type="molecule type" value="Genomic_DNA"/>
</dbReference>
<keyword evidence="4" id="KW-0675">Receptor</keyword>
<dbReference type="PROSITE" id="PS52016">
    <property type="entry name" value="TONB_DEPENDENT_REC_3"/>
    <property type="match status" value="1"/>
</dbReference>
<dbReference type="PANTHER" id="PTHR30069:SF29">
    <property type="entry name" value="HEMOGLOBIN AND HEMOGLOBIN-HAPTOGLOBIN-BINDING PROTEIN 1-RELATED"/>
    <property type="match status" value="1"/>
</dbReference>
<dbReference type="InterPro" id="IPR008969">
    <property type="entry name" value="CarboxyPept-like_regulatory"/>
</dbReference>
<dbReference type="Proteomes" id="UP001176806">
    <property type="component" value="Unassembled WGS sequence"/>
</dbReference>
<dbReference type="Pfam" id="PF07715">
    <property type="entry name" value="Plug"/>
    <property type="match status" value="1"/>
</dbReference>
<proteinExistence type="inferred from homology"/>
<organism evidence="4 5">
    <name type="scientific">Flavivirga jejuensis</name>
    <dbReference type="NCBI Taxonomy" id="870487"/>
    <lineage>
        <taxon>Bacteria</taxon>
        <taxon>Pseudomonadati</taxon>
        <taxon>Bacteroidota</taxon>
        <taxon>Flavobacteriia</taxon>
        <taxon>Flavobacteriales</taxon>
        <taxon>Flavobacteriaceae</taxon>
        <taxon>Flavivirga</taxon>
    </lineage>
</organism>
<accession>A0ABT8WUH1</accession>
<evidence type="ECO:0000256" key="2">
    <source>
        <dbReference type="PROSITE-ProRule" id="PRU01360"/>
    </source>
</evidence>
<sequence>MCRFILLFSIVLFSFIPKHTYSQNIEVVIDSTMEVTIDKVFDIIGEQTNYLFVLPENLFKDFPKIKLNKGTIGVNELLNMNIPKEDFDVTIEGNNIFIDKKKNDDKPQERSLSGIVSDEEGRAMKDVSVFKNGETKGTATDLNGLYTVMVTHSDTVLVFSSLGFKTQEIPINNQSSINVSLKEEFEELEQVEIVVGHYYKRPQRENPGNVYKIDAKTIEKQPISNPLAAMNGYIPGVNIVQNTGLPGSGFKIEIRGKNFINADTEPLYILDGVPYNFESSSFPLVSSILPGENRQSLINPFDIESIEVLKDADATAIYGSRGANGVILITTKRGSPGKTQIKVNVTTGVASVPHFMDLLNTEQYLEMRMEAITNDGFTLGTALPDIKAAMPDLFEWDQNRYTDWQKVLIGGTAYRNTGQMSFSGGNEQTQFLFSGSYQNETTVFPGDSKYEKASIHSNVSHQSLNKRFQISILTNYVLDDNHLPLDEFAGEAYKLPPNAPALYNDRGDLNWDGWTPILVDNPLGLLEGEYRAKNKNLLLNTVVSYRPIPKFGV</sequence>
<comment type="subcellular location">
    <subcellularLocation>
        <location evidence="2">Cell outer membrane</location>
        <topology evidence="2">Multi-pass membrane protein</topology>
    </subcellularLocation>
</comment>
<evidence type="ECO:0000313" key="5">
    <source>
        <dbReference type="Proteomes" id="UP001176806"/>
    </source>
</evidence>
<dbReference type="SUPFAM" id="SSF56935">
    <property type="entry name" value="Porins"/>
    <property type="match status" value="1"/>
</dbReference>
<feature type="domain" description="TonB-dependent receptor plug" evidence="3">
    <location>
        <begin position="203"/>
        <end position="326"/>
    </location>
</feature>
<reference evidence="4" key="1">
    <citation type="submission" date="2023-07" db="EMBL/GenBank/DDBJ databases">
        <title>Two novel species in the genus Flavivirga.</title>
        <authorList>
            <person name="Kwon K."/>
        </authorList>
    </citation>
    <scope>NUCLEOTIDE SEQUENCE</scope>
    <source>
        <strain evidence="4">KACC 14158</strain>
    </source>
</reference>
<keyword evidence="2" id="KW-0812">Transmembrane</keyword>
<comment type="caution">
    <text evidence="4">The sequence shown here is derived from an EMBL/GenBank/DDBJ whole genome shotgun (WGS) entry which is preliminary data.</text>
</comment>